<organism evidence="3">
    <name type="scientific">Dyadobacter sp. 676</name>
    <dbReference type="NCBI Taxonomy" id="3088362"/>
    <lineage>
        <taxon>Bacteria</taxon>
        <taxon>Pseudomonadati</taxon>
        <taxon>Bacteroidota</taxon>
        <taxon>Cytophagia</taxon>
        <taxon>Cytophagales</taxon>
        <taxon>Spirosomataceae</taxon>
        <taxon>Dyadobacter</taxon>
    </lineage>
</organism>
<reference evidence="3" key="1">
    <citation type="submission" date="2024-06" db="EMBL/GenBank/DDBJ databases">
        <title>Sequencing and assembly of the genome of Dyadobacter sp. strain 676, a symbiont of Cyamopsis tetragonoloba.</title>
        <authorList>
            <person name="Guro P."/>
            <person name="Sazanova A."/>
            <person name="Kuznetsova I."/>
            <person name="Belimov A."/>
            <person name="Safronova V."/>
        </authorList>
    </citation>
    <scope>NUCLEOTIDE SEQUENCE</scope>
    <source>
        <strain evidence="3">676</strain>
    </source>
</reference>
<evidence type="ECO:0000259" key="1">
    <source>
        <dbReference type="Pfam" id="PF17148"/>
    </source>
</evidence>
<dbReference type="PANTHER" id="PTHR38478:SF1">
    <property type="entry name" value="ZINC DEPENDENT METALLOPROTEASE DOMAIN LIPOPROTEIN"/>
    <property type="match status" value="1"/>
</dbReference>
<sequence length="235" mass="26752">MRYLLLAVLACVYMNDAHAQRKKKKEKQEDVKIDKAVDAVASAVKDKLKDEKKKGPKAFKDLIDSTNAVSQKGMISVHKVDDKWYFEIPDSLLNRDIMTVTRYSKTAAGGGIFGGEEVNRQMIRWEKGMDNNLLLRSVTIVVTSPDSTKPIFQAVKNSNSDPIIGVFDIKAIKKRTRECFGDRRHRFLQLGQPGVFAELGKQAVAETRRIQERGLVYFQNQHVPDQYRNSHDQNL</sequence>
<dbReference type="RefSeq" id="WP_353722573.1">
    <property type="nucleotide sequence ID" value="NZ_CP159289.1"/>
</dbReference>
<evidence type="ECO:0000313" key="3">
    <source>
        <dbReference type="EMBL" id="XCH27315.1"/>
    </source>
</evidence>
<dbReference type="Pfam" id="PF17148">
    <property type="entry name" value="DUF5117"/>
    <property type="match status" value="1"/>
</dbReference>
<name>A0AAU8FRT6_9BACT</name>
<proteinExistence type="predicted"/>
<dbReference type="AlphaFoldDB" id="A0AAU8FRT6"/>
<dbReference type="EMBL" id="CP159289">
    <property type="protein sequence ID" value="XCH27315.1"/>
    <property type="molecule type" value="Genomic_DNA"/>
</dbReference>
<evidence type="ECO:0000259" key="2">
    <source>
        <dbReference type="Pfam" id="PF17162"/>
    </source>
</evidence>
<feature type="domain" description="DUF5118" evidence="2">
    <location>
        <begin position="56"/>
        <end position="106"/>
    </location>
</feature>
<dbReference type="PANTHER" id="PTHR38478">
    <property type="entry name" value="PEPTIDASE M1A AND M12B"/>
    <property type="match status" value="1"/>
</dbReference>
<dbReference type="Pfam" id="PF17162">
    <property type="entry name" value="DUF5118"/>
    <property type="match status" value="1"/>
</dbReference>
<protein>
    <submittedName>
        <fullName evidence="3">DUF5118 domain-containing protein</fullName>
    </submittedName>
</protein>
<accession>A0AAU8FRT6</accession>
<feature type="domain" description="DUF5117" evidence="1">
    <location>
        <begin position="115"/>
        <end position="176"/>
    </location>
</feature>
<dbReference type="InterPro" id="IPR033413">
    <property type="entry name" value="DUF5117"/>
</dbReference>
<gene>
    <name evidence="3" type="ORF">ABV298_13320</name>
</gene>
<dbReference type="InterPro" id="IPR033428">
    <property type="entry name" value="DUF5118"/>
</dbReference>